<reference evidence="13" key="1">
    <citation type="journal article" date="2019" name="Int. J. Syst. Evol. Microbiol.">
        <title>The Global Catalogue of Microorganisms (GCM) 10K type strain sequencing project: providing services to taxonomists for standard genome sequencing and annotation.</title>
        <authorList>
            <consortium name="The Broad Institute Genomics Platform"/>
            <consortium name="The Broad Institute Genome Sequencing Center for Infectious Disease"/>
            <person name="Wu L."/>
            <person name="Ma J."/>
        </authorList>
    </citation>
    <scope>NUCLEOTIDE SEQUENCE [LARGE SCALE GENOMIC DNA]</scope>
    <source>
        <strain evidence="13">JCM 19134</strain>
    </source>
</reference>
<dbReference type="PANTHER" id="PTHR38786">
    <property type="entry name" value="FLAGELLAR FLIJ PROTEIN"/>
    <property type="match status" value="1"/>
</dbReference>
<evidence type="ECO:0000256" key="5">
    <source>
        <dbReference type="ARBA" id="ARBA00022475"/>
    </source>
</evidence>
<evidence type="ECO:0000256" key="3">
    <source>
        <dbReference type="ARBA" id="ARBA00020392"/>
    </source>
</evidence>
<protein>
    <recommendedName>
        <fullName evidence="3">Flagellar FliJ protein</fullName>
    </recommendedName>
</protein>
<sequence>MRLVLNLAEKAESDAATQLQQQRLQLQSQSDQLTQIANYNQEYSTQINQLGSINVEQMIGQRNFMSQLSQMIQTQSETVDILRQQTERAQQQWMVQYQRKQKLGELIEKLEREESQLEQQRLQKELDEISRTMIGGGSALH</sequence>
<keyword evidence="8" id="KW-0653">Protein transport</keyword>
<evidence type="ECO:0000256" key="4">
    <source>
        <dbReference type="ARBA" id="ARBA00022448"/>
    </source>
</evidence>
<keyword evidence="4" id="KW-0813">Transport</keyword>
<evidence type="ECO:0000256" key="10">
    <source>
        <dbReference type="ARBA" id="ARBA00023225"/>
    </source>
</evidence>
<evidence type="ECO:0000256" key="6">
    <source>
        <dbReference type="ARBA" id="ARBA00022500"/>
    </source>
</evidence>
<comment type="caution">
    <text evidence="12">The sequence shown here is derived from an EMBL/GenBank/DDBJ whole genome shotgun (WGS) entry which is preliminary data.</text>
</comment>
<keyword evidence="7" id="KW-1005">Bacterial flagellum biogenesis</keyword>
<evidence type="ECO:0000313" key="12">
    <source>
        <dbReference type="EMBL" id="GAA4936706.1"/>
    </source>
</evidence>
<dbReference type="PANTHER" id="PTHR38786:SF1">
    <property type="entry name" value="FLAGELLAR FLIJ PROTEIN"/>
    <property type="match status" value="1"/>
</dbReference>
<keyword evidence="6" id="KW-0145">Chemotaxis</keyword>
<dbReference type="GO" id="GO:0044781">
    <property type="term" value="P:bacterial-type flagellum organization"/>
    <property type="evidence" value="ECO:0007669"/>
    <property type="project" value="UniProtKB-KW"/>
</dbReference>
<dbReference type="GO" id="GO:0009288">
    <property type="term" value="C:bacterial-type flagellum"/>
    <property type="evidence" value="ECO:0007669"/>
    <property type="project" value="InterPro"/>
</dbReference>
<dbReference type="Pfam" id="PF02050">
    <property type="entry name" value="FliJ"/>
    <property type="match status" value="1"/>
</dbReference>
<dbReference type="InterPro" id="IPR053716">
    <property type="entry name" value="Flag_assembly_chemotaxis_eff"/>
</dbReference>
<dbReference type="Proteomes" id="UP001409585">
    <property type="component" value="Unassembled WGS sequence"/>
</dbReference>
<gene>
    <name evidence="12" type="ORF">GCM10025791_13010</name>
</gene>
<keyword evidence="11" id="KW-0175">Coiled coil</keyword>
<feature type="coiled-coil region" evidence="11">
    <location>
        <begin position="72"/>
        <end position="132"/>
    </location>
</feature>
<proteinExistence type="inferred from homology"/>
<evidence type="ECO:0000256" key="2">
    <source>
        <dbReference type="ARBA" id="ARBA00010004"/>
    </source>
</evidence>
<keyword evidence="13" id="KW-1185">Reference proteome</keyword>
<dbReference type="InterPro" id="IPR052570">
    <property type="entry name" value="FliJ"/>
</dbReference>
<evidence type="ECO:0000256" key="11">
    <source>
        <dbReference type="SAM" id="Coils"/>
    </source>
</evidence>
<name>A0AAV3U0C4_9ALTE</name>
<evidence type="ECO:0000256" key="1">
    <source>
        <dbReference type="ARBA" id="ARBA00004413"/>
    </source>
</evidence>
<keyword evidence="9" id="KW-0472">Membrane</keyword>
<keyword evidence="5" id="KW-1003">Cell membrane</keyword>
<dbReference type="AlphaFoldDB" id="A0AAV3U0C4"/>
<keyword evidence="10" id="KW-1006">Bacterial flagellum protein export</keyword>
<organism evidence="12 13">
    <name type="scientific">Halioxenophilus aromaticivorans</name>
    <dbReference type="NCBI Taxonomy" id="1306992"/>
    <lineage>
        <taxon>Bacteria</taxon>
        <taxon>Pseudomonadati</taxon>
        <taxon>Pseudomonadota</taxon>
        <taxon>Gammaproteobacteria</taxon>
        <taxon>Alteromonadales</taxon>
        <taxon>Alteromonadaceae</taxon>
        <taxon>Halioxenophilus</taxon>
    </lineage>
</organism>
<evidence type="ECO:0000256" key="7">
    <source>
        <dbReference type="ARBA" id="ARBA00022795"/>
    </source>
</evidence>
<dbReference type="EMBL" id="BAABLX010000007">
    <property type="protein sequence ID" value="GAA4936706.1"/>
    <property type="molecule type" value="Genomic_DNA"/>
</dbReference>
<evidence type="ECO:0000313" key="13">
    <source>
        <dbReference type="Proteomes" id="UP001409585"/>
    </source>
</evidence>
<dbReference type="GO" id="GO:0015031">
    <property type="term" value="P:protein transport"/>
    <property type="evidence" value="ECO:0007669"/>
    <property type="project" value="UniProtKB-KW"/>
</dbReference>
<accession>A0AAV3U0C4</accession>
<evidence type="ECO:0000256" key="8">
    <source>
        <dbReference type="ARBA" id="ARBA00022927"/>
    </source>
</evidence>
<dbReference type="InterPro" id="IPR012823">
    <property type="entry name" value="Flagell_FliJ"/>
</dbReference>
<dbReference type="GO" id="GO:0071973">
    <property type="term" value="P:bacterial-type flagellum-dependent cell motility"/>
    <property type="evidence" value="ECO:0007669"/>
    <property type="project" value="InterPro"/>
</dbReference>
<dbReference type="GO" id="GO:0005886">
    <property type="term" value="C:plasma membrane"/>
    <property type="evidence" value="ECO:0007669"/>
    <property type="project" value="UniProtKB-SubCell"/>
</dbReference>
<dbReference type="NCBIfam" id="TIGR02473">
    <property type="entry name" value="flagell_FliJ"/>
    <property type="match status" value="1"/>
</dbReference>
<dbReference type="GO" id="GO:0006935">
    <property type="term" value="P:chemotaxis"/>
    <property type="evidence" value="ECO:0007669"/>
    <property type="project" value="UniProtKB-KW"/>
</dbReference>
<comment type="subcellular location">
    <subcellularLocation>
        <location evidence="1">Cell membrane</location>
        <topology evidence="1">Peripheral membrane protein</topology>
        <orientation evidence="1">Cytoplasmic side</orientation>
    </subcellularLocation>
</comment>
<comment type="similarity">
    <text evidence="2">Belongs to the FliJ family.</text>
</comment>
<evidence type="ECO:0000256" key="9">
    <source>
        <dbReference type="ARBA" id="ARBA00023136"/>
    </source>
</evidence>
<dbReference type="Gene3D" id="1.10.287.1700">
    <property type="match status" value="1"/>
</dbReference>